<organism evidence="2 3">
    <name type="scientific">Plenodomus tracheiphilus IPT5</name>
    <dbReference type="NCBI Taxonomy" id="1408161"/>
    <lineage>
        <taxon>Eukaryota</taxon>
        <taxon>Fungi</taxon>
        <taxon>Dikarya</taxon>
        <taxon>Ascomycota</taxon>
        <taxon>Pezizomycotina</taxon>
        <taxon>Dothideomycetes</taxon>
        <taxon>Pleosporomycetidae</taxon>
        <taxon>Pleosporales</taxon>
        <taxon>Pleosporineae</taxon>
        <taxon>Leptosphaeriaceae</taxon>
        <taxon>Plenodomus</taxon>
    </lineage>
</organism>
<evidence type="ECO:0000313" key="3">
    <source>
        <dbReference type="Proteomes" id="UP000799423"/>
    </source>
</evidence>
<evidence type="ECO:0000256" key="1">
    <source>
        <dbReference type="SAM" id="MobiDB-lite"/>
    </source>
</evidence>
<feature type="compositionally biased region" description="Polar residues" evidence="1">
    <location>
        <begin position="65"/>
        <end position="80"/>
    </location>
</feature>
<sequence>MQPNTNDTPSEPRQILVHEGTQNFQLYQDLICMAREPLQHHRTSLSADAPVLVSTNGAAQKHGQRSSQNSRLEPTGSAPSQEADIHEQSFVVASVQALGSLDHWLILTDEDAESEGEEVPGRSTYARYDSLVLRRVHHGAYCHIKTAFRKLFKFGKRSKAKKHSTITNTTGGGSKHIGAFTLYQGGDDDEASSPVPGPGNGQFPQEMLPYSAFNKHCSLPPVPLEDGETNLSQTRLGSPNRLLMDQATDPPQSACSSRRSSLTRNLHTALLYTAHSRTSSSESPVDSDHHYHVVEPPGQDDFSTPEDNYVSDDDINWIGQYINISSASPTTQHVRTMRGLERTESPKVVEEDASAAWATISRASPTTVSIRRSVSVRSSWALRR</sequence>
<dbReference type="EMBL" id="MU006301">
    <property type="protein sequence ID" value="KAF2851760.1"/>
    <property type="molecule type" value="Genomic_DNA"/>
</dbReference>
<gene>
    <name evidence="2" type="ORF">T440DRAFT_517242</name>
</gene>
<dbReference type="OrthoDB" id="10594755at2759"/>
<evidence type="ECO:0000313" key="2">
    <source>
        <dbReference type="EMBL" id="KAF2851760.1"/>
    </source>
</evidence>
<name>A0A6A7B8P8_9PLEO</name>
<dbReference type="Proteomes" id="UP000799423">
    <property type="component" value="Unassembled WGS sequence"/>
</dbReference>
<keyword evidence="3" id="KW-1185">Reference proteome</keyword>
<feature type="region of interest" description="Disordered" evidence="1">
    <location>
        <begin position="57"/>
        <end position="83"/>
    </location>
</feature>
<proteinExistence type="predicted"/>
<reference evidence="2" key="1">
    <citation type="submission" date="2020-01" db="EMBL/GenBank/DDBJ databases">
        <authorList>
            <consortium name="DOE Joint Genome Institute"/>
            <person name="Haridas S."/>
            <person name="Albert R."/>
            <person name="Binder M."/>
            <person name="Bloem J."/>
            <person name="Labutti K."/>
            <person name="Salamov A."/>
            <person name="Andreopoulos B."/>
            <person name="Baker S.E."/>
            <person name="Barry K."/>
            <person name="Bills G."/>
            <person name="Bluhm B.H."/>
            <person name="Cannon C."/>
            <person name="Castanera R."/>
            <person name="Culley D.E."/>
            <person name="Daum C."/>
            <person name="Ezra D."/>
            <person name="Gonzalez J.B."/>
            <person name="Henrissat B."/>
            <person name="Kuo A."/>
            <person name="Liang C."/>
            <person name="Lipzen A."/>
            <person name="Lutzoni F."/>
            <person name="Magnuson J."/>
            <person name="Mondo S."/>
            <person name="Nolan M."/>
            <person name="Ohm R."/>
            <person name="Pangilinan J."/>
            <person name="Park H.-J."/>
            <person name="Ramirez L."/>
            <person name="Alfaro M."/>
            <person name="Sun H."/>
            <person name="Tritt A."/>
            <person name="Yoshinaga Y."/>
            <person name="Zwiers L.-H."/>
            <person name="Turgeon B.G."/>
            <person name="Goodwin S.B."/>
            <person name="Spatafora J.W."/>
            <person name="Crous P.W."/>
            <person name="Grigoriev I.V."/>
        </authorList>
    </citation>
    <scope>NUCLEOTIDE SEQUENCE</scope>
    <source>
        <strain evidence="2">IPT5</strain>
    </source>
</reference>
<protein>
    <submittedName>
        <fullName evidence="2">Uncharacterized protein</fullName>
    </submittedName>
</protein>
<accession>A0A6A7B8P8</accession>
<dbReference type="AlphaFoldDB" id="A0A6A7B8P8"/>